<name>A0A210QHR0_MIZYE</name>
<evidence type="ECO:0000256" key="2">
    <source>
        <dbReference type="ARBA" id="ARBA00023180"/>
    </source>
</evidence>
<dbReference type="AlphaFoldDB" id="A0A210QHR0"/>
<feature type="compositionally biased region" description="Low complexity" evidence="3">
    <location>
        <begin position="77"/>
        <end position="88"/>
    </location>
</feature>
<evidence type="ECO:0000256" key="3">
    <source>
        <dbReference type="SAM" id="MobiDB-lite"/>
    </source>
</evidence>
<feature type="region of interest" description="Disordered" evidence="3">
    <location>
        <begin position="54"/>
        <end position="123"/>
    </location>
</feature>
<organism evidence="4 5">
    <name type="scientific">Mizuhopecten yessoensis</name>
    <name type="common">Japanese scallop</name>
    <name type="synonym">Patinopecten yessoensis</name>
    <dbReference type="NCBI Taxonomy" id="6573"/>
    <lineage>
        <taxon>Eukaryota</taxon>
        <taxon>Metazoa</taxon>
        <taxon>Spiralia</taxon>
        <taxon>Lophotrochozoa</taxon>
        <taxon>Mollusca</taxon>
        <taxon>Bivalvia</taxon>
        <taxon>Autobranchia</taxon>
        <taxon>Pteriomorphia</taxon>
        <taxon>Pectinida</taxon>
        <taxon>Pectinoidea</taxon>
        <taxon>Pectinidae</taxon>
        <taxon>Mizuhopecten</taxon>
    </lineage>
</organism>
<dbReference type="OrthoDB" id="10387487at2759"/>
<dbReference type="Proteomes" id="UP000242188">
    <property type="component" value="Unassembled WGS sequence"/>
</dbReference>
<accession>A0A210QHR0</accession>
<sequence>MNALNNRDFLQGQRNDPPTTTSRKTDINLTGDGFQDQKNEQKAALATRTVADTTAGVDESRKSVTQSLHDQKNKLKTTTTSTVATTTTLGGDGGLRSVTPHRQSQKDESTITSSTTGRDGRGGINTNQALAFFCPHECTYCPTFERKKNTMCRAFDKYGSINQTFVNALSQVLRQANDEIVALPHFQANAMLATCAGFMSYIKRWTRLEANVKAMITSFLNQPGNMDAARMGLIPKSIFTMLDSNFAIEIYPALPVDVKQVICRNLGKEDCIIRSSILDNLQCQSILLSNGGTPTEDDMDSILNLKDFANWSKDTWVIAFNYTVRKLSMRHFEVAPIDVVLDSMKTLSKSCGNFSSESIGIITKRIIANVRSLSSIPADMDSTLMDLLQQCGADPSSFRTLYDDSMILSTMDVSKTSPGNAMKFIEHIPSFDPSTLSREQIPRLVNAMSRKQLKQLNATEMEHALCILCQTTFDRLEKGKKRTVTDVFRRKLPTYTDPVTLDDTKAACMECMIPYFPASDFRHIPTAVIEGMVSGNVLQQMDITSRVQARTFMSLTRTLYNRADGKFTSENLWQMGPRVCLKALNATDYEAIPDSSFDEYFLDSLDESLREEDSLETKAVMNKLKSKFQKQLGTKKLLQSKFASLISPADIENMTSSDIFDIENGEYTLEVSPKQSRNLMKRIKQERESNDFDLQSVQNLGPLNCGFTISDIEHFPKDSSFVEILNAIGNNECSGQIRELYRLRKDYMGFDSISAETLTADTTPATISDISPPILLMHSQDELNKYGTHVCTDIVGTLQTVDTKKLLTKKELQDKWNYFAACQSKQTTGTFSGDELNLAGSLLCGINEAGIRRIDSTAIEATIKSLDGCTTLGKTERDAALSVYTSHKQITSGAQVKPTTLRDIGTMAAALSKTSLTQF</sequence>
<dbReference type="GO" id="GO:0007160">
    <property type="term" value="P:cell-matrix adhesion"/>
    <property type="evidence" value="ECO:0007669"/>
    <property type="project" value="TreeGrafter"/>
</dbReference>
<dbReference type="InterPro" id="IPR026664">
    <property type="entry name" value="Stereocilin-rel"/>
</dbReference>
<gene>
    <name evidence="4" type="ORF">KP79_PYT01218</name>
</gene>
<dbReference type="EMBL" id="NEDP02003616">
    <property type="protein sequence ID" value="OWF48270.1"/>
    <property type="molecule type" value="Genomic_DNA"/>
</dbReference>
<proteinExistence type="predicted"/>
<evidence type="ECO:0000313" key="4">
    <source>
        <dbReference type="EMBL" id="OWF48270.1"/>
    </source>
</evidence>
<evidence type="ECO:0000313" key="5">
    <source>
        <dbReference type="Proteomes" id="UP000242188"/>
    </source>
</evidence>
<comment type="caution">
    <text evidence="4">The sequence shown here is derived from an EMBL/GenBank/DDBJ whole genome shotgun (WGS) entry which is preliminary data.</text>
</comment>
<feature type="compositionally biased region" description="Polar residues" evidence="3">
    <location>
        <begin position="12"/>
        <end position="22"/>
    </location>
</feature>
<dbReference type="PANTHER" id="PTHR23412">
    <property type="entry name" value="STEREOCILIN RELATED"/>
    <property type="match status" value="1"/>
</dbReference>
<keyword evidence="1" id="KW-0732">Signal</keyword>
<evidence type="ECO:0000256" key="1">
    <source>
        <dbReference type="ARBA" id="ARBA00022729"/>
    </source>
</evidence>
<dbReference type="GO" id="GO:0009986">
    <property type="term" value="C:cell surface"/>
    <property type="evidence" value="ECO:0007669"/>
    <property type="project" value="TreeGrafter"/>
</dbReference>
<keyword evidence="5" id="KW-1185">Reference proteome</keyword>
<dbReference type="PANTHER" id="PTHR23412:SF17">
    <property type="entry name" value="OTOANCORIN"/>
    <property type="match status" value="1"/>
</dbReference>
<reference evidence="4 5" key="1">
    <citation type="journal article" date="2017" name="Nat. Ecol. Evol.">
        <title>Scallop genome provides insights into evolution of bilaterian karyotype and development.</title>
        <authorList>
            <person name="Wang S."/>
            <person name="Zhang J."/>
            <person name="Jiao W."/>
            <person name="Li J."/>
            <person name="Xun X."/>
            <person name="Sun Y."/>
            <person name="Guo X."/>
            <person name="Huan P."/>
            <person name="Dong B."/>
            <person name="Zhang L."/>
            <person name="Hu X."/>
            <person name="Sun X."/>
            <person name="Wang J."/>
            <person name="Zhao C."/>
            <person name="Wang Y."/>
            <person name="Wang D."/>
            <person name="Huang X."/>
            <person name="Wang R."/>
            <person name="Lv J."/>
            <person name="Li Y."/>
            <person name="Zhang Z."/>
            <person name="Liu B."/>
            <person name="Lu W."/>
            <person name="Hui Y."/>
            <person name="Liang J."/>
            <person name="Zhou Z."/>
            <person name="Hou R."/>
            <person name="Li X."/>
            <person name="Liu Y."/>
            <person name="Li H."/>
            <person name="Ning X."/>
            <person name="Lin Y."/>
            <person name="Zhao L."/>
            <person name="Xing Q."/>
            <person name="Dou J."/>
            <person name="Li Y."/>
            <person name="Mao J."/>
            <person name="Guo H."/>
            <person name="Dou H."/>
            <person name="Li T."/>
            <person name="Mu C."/>
            <person name="Jiang W."/>
            <person name="Fu Q."/>
            <person name="Fu X."/>
            <person name="Miao Y."/>
            <person name="Liu J."/>
            <person name="Yu Q."/>
            <person name="Li R."/>
            <person name="Liao H."/>
            <person name="Li X."/>
            <person name="Kong Y."/>
            <person name="Jiang Z."/>
            <person name="Chourrout D."/>
            <person name="Li R."/>
            <person name="Bao Z."/>
        </authorList>
    </citation>
    <scope>NUCLEOTIDE SEQUENCE [LARGE SCALE GENOMIC DNA]</scope>
    <source>
        <strain evidence="4 5">PY_sf001</strain>
    </source>
</reference>
<protein>
    <submittedName>
        <fullName evidence="4">Uncharacterized protein</fullName>
    </submittedName>
</protein>
<keyword evidence="2" id="KW-0325">Glycoprotein</keyword>
<feature type="region of interest" description="Disordered" evidence="3">
    <location>
        <begin position="1"/>
        <end position="36"/>
    </location>
</feature>